<dbReference type="GO" id="GO:0003700">
    <property type="term" value="F:DNA-binding transcription factor activity"/>
    <property type="evidence" value="ECO:0007669"/>
    <property type="project" value="InterPro"/>
</dbReference>
<dbReference type="GO" id="GO:0043565">
    <property type="term" value="F:sequence-specific DNA binding"/>
    <property type="evidence" value="ECO:0007669"/>
    <property type="project" value="InterPro"/>
</dbReference>
<dbReference type="Pfam" id="PF25042">
    <property type="entry name" value="DUF7787"/>
    <property type="match status" value="1"/>
</dbReference>
<dbReference type="InterPro" id="IPR056689">
    <property type="entry name" value="DUF7787"/>
</dbReference>
<dbReference type="InterPro" id="IPR036576">
    <property type="entry name" value="WRKY_dom_sf"/>
</dbReference>
<dbReference type="AlphaFoldDB" id="A0AAV8FAH1"/>
<dbReference type="Gene3D" id="2.20.25.80">
    <property type="entry name" value="WRKY domain"/>
    <property type="match status" value="1"/>
</dbReference>
<comment type="subcellular location">
    <subcellularLocation>
        <location evidence="1">Nucleus</location>
    </subcellularLocation>
</comment>
<keyword evidence="8" id="KW-1185">Reference proteome</keyword>
<evidence type="ECO:0000313" key="7">
    <source>
        <dbReference type="EMBL" id="KAJ4787773.1"/>
    </source>
</evidence>
<evidence type="ECO:0000256" key="5">
    <source>
        <dbReference type="ARBA" id="ARBA00023242"/>
    </source>
</evidence>
<sequence length="259" mass="29266">MFLVNLDPGDFFSLRTNCLPQRYRKGMTMETFRPKQLRFEDYISFFRNSNADHLTVRQLNQVEVIDAASSLHLMQPTRSTIYAATGIAQLSISCMSPLSLSELKKDIRDIEWQECPIGSVLTVNPVALQASDEPISPVSCLTALPGQDGWCSDIVRERIAQDESRNSIALPAMNGKEDAGADVMPKIEKTTRAVPLRRKNADGYSWKRGVQFLKVLPIRRKYYRCKLPGCKAKKYVDHDLVDPSVSDVTYRGEHNHTIS</sequence>
<protein>
    <recommendedName>
        <fullName evidence="6">WRKY domain-containing protein</fullName>
    </recommendedName>
</protein>
<keyword evidence="4" id="KW-0804">Transcription</keyword>
<dbReference type="PANTHER" id="PTHR35096">
    <property type="entry name" value="BNAA08G28570D PROTEIN"/>
    <property type="match status" value="1"/>
</dbReference>
<feature type="domain" description="WRKY" evidence="6">
    <location>
        <begin position="202"/>
        <end position="259"/>
    </location>
</feature>
<name>A0AAV8FAH1_9POAL</name>
<evidence type="ECO:0000256" key="3">
    <source>
        <dbReference type="ARBA" id="ARBA00023125"/>
    </source>
</evidence>
<reference evidence="7" key="1">
    <citation type="submission" date="2022-08" db="EMBL/GenBank/DDBJ databases">
        <authorList>
            <person name="Marques A."/>
        </authorList>
    </citation>
    <scope>NUCLEOTIDE SEQUENCE</scope>
    <source>
        <strain evidence="7">RhyPub2mFocal</strain>
        <tissue evidence="7">Leaves</tissue>
    </source>
</reference>
<evidence type="ECO:0000256" key="2">
    <source>
        <dbReference type="ARBA" id="ARBA00023015"/>
    </source>
</evidence>
<proteinExistence type="predicted"/>
<keyword evidence="3" id="KW-0238">DNA-binding</keyword>
<keyword evidence="5" id="KW-0539">Nucleus</keyword>
<dbReference type="PANTHER" id="PTHR35096:SF8">
    <property type="entry name" value="OS03G0308600 PROTEIN"/>
    <property type="match status" value="1"/>
</dbReference>
<dbReference type="GO" id="GO:0005634">
    <property type="term" value="C:nucleus"/>
    <property type="evidence" value="ECO:0007669"/>
    <property type="project" value="UniProtKB-SubCell"/>
</dbReference>
<accession>A0AAV8FAH1</accession>
<evidence type="ECO:0000313" key="8">
    <source>
        <dbReference type="Proteomes" id="UP001140206"/>
    </source>
</evidence>
<organism evidence="7 8">
    <name type="scientific">Rhynchospora pubera</name>
    <dbReference type="NCBI Taxonomy" id="906938"/>
    <lineage>
        <taxon>Eukaryota</taxon>
        <taxon>Viridiplantae</taxon>
        <taxon>Streptophyta</taxon>
        <taxon>Embryophyta</taxon>
        <taxon>Tracheophyta</taxon>
        <taxon>Spermatophyta</taxon>
        <taxon>Magnoliopsida</taxon>
        <taxon>Liliopsida</taxon>
        <taxon>Poales</taxon>
        <taxon>Cyperaceae</taxon>
        <taxon>Cyperoideae</taxon>
        <taxon>Rhynchosporeae</taxon>
        <taxon>Rhynchospora</taxon>
    </lineage>
</organism>
<dbReference type="SUPFAM" id="SSF118290">
    <property type="entry name" value="WRKY DNA-binding domain"/>
    <property type="match status" value="1"/>
</dbReference>
<dbReference type="PROSITE" id="PS50811">
    <property type="entry name" value="WRKY"/>
    <property type="match status" value="1"/>
</dbReference>
<evidence type="ECO:0000256" key="1">
    <source>
        <dbReference type="ARBA" id="ARBA00004123"/>
    </source>
</evidence>
<evidence type="ECO:0000256" key="4">
    <source>
        <dbReference type="ARBA" id="ARBA00023163"/>
    </source>
</evidence>
<dbReference type="InterPro" id="IPR003657">
    <property type="entry name" value="WRKY_dom"/>
</dbReference>
<gene>
    <name evidence="7" type="ORF">LUZ62_039019</name>
</gene>
<evidence type="ECO:0000259" key="6">
    <source>
        <dbReference type="PROSITE" id="PS50811"/>
    </source>
</evidence>
<dbReference type="SMART" id="SM00774">
    <property type="entry name" value="WRKY"/>
    <property type="match status" value="1"/>
</dbReference>
<keyword evidence="2" id="KW-0805">Transcription regulation</keyword>
<dbReference type="Pfam" id="PF03106">
    <property type="entry name" value="WRKY"/>
    <property type="match status" value="1"/>
</dbReference>
<dbReference type="Proteomes" id="UP001140206">
    <property type="component" value="Chromosome 2"/>
</dbReference>
<comment type="caution">
    <text evidence="7">The sequence shown here is derived from an EMBL/GenBank/DDBJ whole genome shotgun (WGS) entry which is preliminary data.</text>
</comment>
<dbReference type="EMBL" id="JAMFTS010000002">
    <property type="protein sequence ID" value="KAJ4787773.1"/>
    <property type="molecule type" value="Genomic_DNA"/>
</dbReference>